<evidence type="ECO:0000256" key="2">
    <source>
        <dbReference type="ARBA" id="ARBA00022737"/>
    </source>
</evidence>
<sequence>MGVVGSSRHQLICKYTTKAGAAAAMDLSTRCTPTPSVLAATRPSSVRASYSQRPSASMAFSTARHFSKSTPTSAIATNLEAELSATSPPLSSSELSSSLSGERSPILNISIAVERTVSASGDMQFLFPDNVAKLSASSQDSQGSSSSSDTSAPLSSAGEFDDTSVNESDDILGEKLASGMEELERALEESGARQGPSPWLNASMVPGTEHEEALRKSIYNREPVEVWWPLYETVAKSWRETDSRSNGKHLQDDFSSKGNIGGGSRDDVSRSKYHLGRTDFQRIVAALKIAPITSKGAFSKQEPLRRLNRVFIDFHMAMTRPKSNVSVYKGFLATLRFWRLEDQIPRFVRRMKAEIIIQGRTSVDVFTSSDDLLTTSEPWSELKMEAREAVETGDNATVVMNEFIREGPQEQYHDLMQVLAELGQADSLLRCLEELKSGQYQDLDLKPTILAYDTVLKALIRCRDSEGVARILQEMNDPKSIVRPRLSTFNILLSTHLYDKDKRATQQVFEGLLLSDIRPNIFTFNLMMEGYLKMNEIDMVYGYYKGLGEYGLVPNIKTYRILMKTYLQQGYLEKVLELFSQLKESPQDSLGMSSEDYRVLMQALADHGRLPDALTLLQDLKNTSKTVSVTTPIYNVFLTHYARRGEIEKARLVLDKIIEERLPVVDGSVNPLIRAYLVREDLVKVGEMVGLMDRFGFRPSTATYNIMIHSTKHSGGIEVAEKLYRRMQEERSRPDIYTFNTMLDLIGAEQDGTVNQDDDGVSSDTLSASSMLISITERRETLVRKIEGLLLEMQNSGIKADVVTYAILIRQYVVLNDVERAEILFREMTRSGIKPDSYAFNTLMNGFTLVEEMDKAMELYRRMPKYGVEPDEATFSTLIKGFKNVKQYRKANMFNNSRKMCRPKNGKAGTR</sequence>
<evidence type="ECO:0000256" key="6">
    <source>
        <dbReference type="SAM" id="MobiDB-lite"/>
    </source>
</evidence>
<feature type="region of interest" description="Disordered" evidence="6">
    <location>
        <begin position="136"/>
        <end position="167"/>
    </location>
</feature>
<comment type="similarity">
    <text evidence="1">Belongs to the CCM1 family.</text>
</comment>
<feature type="repeat" description="PPR" evidence="5">
    <location>
        <begin position="700"/>
        <end position="734"/>
    </location>
</feature>
<protein>
    <recommendedName>
        <fullName evidence="9">Pentacotripeptide-repeat region of PRORP domain-containing protein</fullName>
    </recommendedName>
</protein>
<feature type="compositionally biased region" description="Low complexity" evidence="6">
    <location>
        <begin position="136"/>
        <end position="158"/>
    </location>
</feature>
<dbReference type="PANTHER" id="PTHR47447:SF17">
    <property type="entry name" value="OS12G0638900 PROTEIN"/>
    <property type="match status" value="1"/>
</dbReference>
<feature type="repeat" description="PPR" evidence="5">
    <location>
        <begin position="801"/>
        <end position="835"/>
    </location>
</feature>
<comment type="subunit">
    <text evidence="4">Binds to mitochondrial small subunit 15S rRNA.</text>
</comment>
<feature type="region of interest" description="Disordered" evidence="6">
    <location>
        <begin position="242"/>
        <end position="270"/>
    </location>
</feature>
<evidence type="ECO:0000256" key="1">
    <source>
        <dbReference type="ARBA" id="ARBA00006192"/>
    </source>
</evidence>
<feature type="repeat" description="PPR" evidence="5">
    <location>
        <begin position="520"/>
        <end position="554"/>
    </location>
</feature>
<dbReference type="OrthoDB" id="185373at2759"/>
<dbReference type="AlphaFoldDB" id="A0A9P6KH73"/>
<dbReference type="Gene3D" id="1.25.40.10">
    <property type="entry name" value="Tetratricopeptide repeat domain"/>
    <property type="match status" value="4"/>
</dbReference>
<dbReference type="Pfam" id="PF13041">
    <property type="entry name" value="PPR_2"/>
    <property type="match status" value="3"/>
</dbReference>
<feature type="repeat" description="PPR" evidence="5">
    <location>
        <begin position="555"/>
        <end position="585"/>
    </location>
</feature>
<comment type="function">
    <text evidence="3">Regulates mitochondrial small subunit maturation by controlling 15S rRNA 5'-end processing. Localizes to the 5' precursor of the 15S rRNA in a position that is subsequently occupied by mS47 in the mature yeast mtSSU. Uses structure and sequence-specific RNA recognition, binding to a single-stranded region of the precursor and specifically recognizing bases -6 to -1. The exchange of Ccm1 for mS47 is coupled to the irreversible removal of precursor rRNA that is accompanied by conformational changes of the mitoribosomal proteins uS5m and mS26. These conformational changes signal completion of 5'-end rRNA processing through protection of the mature 5'-end of the 15S rRNA and stabilization of mS47. The removal of the 5' precursor together with the dissociation of Ccm1 may be catalyzed by the 5'-3' exoribonuclease Pet127. Involved in the specific removal of group I introns in mitochondrial encoded transcripts.</text>
</comment>
<keyword evidence="8" id="KW-1185">Reference proteome</keyword>
<evidence type="ECO:0000313" key="8">
    <source>
        <dbReference type="Proteomes" id="UP000780801"/>
    </source>
</evidence>
<dbReference type="Pfam" id="PF01535">
    <property type="entry name" value="PPR"/>
    <property type="match status" value="1"/>
</dbReference>
<accession>A0A9P6KH73</accession>
<evidence type="ECO:0000313" key="7">
    <source>
        <dbReference type="EMBL" id="KAF9584831.1"/>
    </source>
</evidence>
<dbReference type="EMBL" id="JAABOA010000318">
    <property type="protein sequence ID" value="KAF9584831.1"/>
    <property type="molecule type" value="Genomic_DNA"/>
</dbReference>
<feature type="region of interest" description="Disordered" evidence="6">
    <location>
        <begin position="183"/>
        <end position="204"/>
    </location>
</feature>
<dbReference type="PANTHER" id="PTHR47447">
    <property type="entry name" value="OS03G0856100 PROTEIN"/>
    <property type="match status" value="1"/>
</dbReference>
<dbReference type="NCBIfam" id="TIGR00756">
    <property type="entry name" value="PPR"/>
    <property type="match status" value="4"/>
</dbReference>
<gene>
    <name evidence="7" type="ORF">BGW38_005008</name>
</gene>
<name>A0A9P6KH73_9FUNG</name>
<dbReference type="PROSITE" id="PS51375">
    <property type="entry name" value="PPR"/>
    <property type="match status" value="5"/>
</dbReference>
<evidence type="ECO:0000256" key="4">
    <source>
        <dbReference type="ARBA" id="ARBA00044511"/>
    </source>
</evidence>
<comment type="caution">
    <text evidence="7">The sequence shown here is derived from an EMBL/GenBank/DDBJ whole genome shotgun (WGS) entry which is preliminary data.</text>
</comment>
<feature type="repeat" description="PPR" evidence="5">
    <location>
        <begin position="836"/>
        <end position="870"/>
    </location>
</feature>
<dbReference type="InterPro" id="IPR002885">
    <property type="entry name" value="PPR_rpt"/>
</dbReference>
<proteinExistence type="inferred from homology"/>
<reference evidence="7" key="1">
    <citation type="journal article" date="2020" name="Fungal Divers.">
        <title>Resolving the Mortierellaceae phylogeny through synthesis of multi-gene phylogenetics and phylogenomics.</title>
        <authorList>
            <person name="Vandepol N."/>
            <person name="Liber J."/>
            <person name="Desiro A."/>
            <person name="Na H."/>
            <person name="Kennedy M."/>
            <person name="Barry K."/>
            <person name="Grigoriev I.V."/>
            <person name="Miller A.N."/>
            <person name="O'Donnell K."/>
            <person name="Stajich J.E."/>
            <person name="Bonito G."/>
        </authorList>
    </citation>
    <scope>NUCLEOTIDE SEQUENCE</scope>
    <source>
        <strain evidence="7">KOD1015</strain>
    </source>
</reference>
<feature type="compositionally biased region" description="Basic and acidic residues" evidence="6">
    <location>
        <begin position="242"/>
        <end position="255"/>
    </location>
</feature>
<evidence type="ECO:0000256" key="5">
    <source>
        <dbReference type="PROSITE-ProRule" id="PRU00708"/>
    </source>
</evidence>
<keyword evidence="2" id="KW-0677">Repeat</keyword>
<organism evidence="7 8">
    <name type="scientific">Lunasporangiospora selenospora</name>
    <dbReference type="NCBI Taxonomy" id="979761"/>
    <lineage>
        <taxon>Eukaryota</taxon>
        <taxon>Fungi</taxon>
        <taxon>Fungi incertae sedis</taxon>
        <taxon>Mucoromycota</taxon>
        <taxon>Mortierellomycotina</taxon>
        <taxon>Mortierellomycetes</taxon>
        <taxon>Mortierellales</taxon>
        <taxon>Mortierellaceae</taxon>
        <taxon>Lunasporangiospora</taxon>
    </lineage>
</organism>
<evidence type="ECO:0008006" key="9">
    <source>
        <dbReference type="Google" id="ProtNLM"/>
    </source>
</evidence>
<dbReference type="Proteomes" id="UP000780801">
    <property type="component" value="Unassembled WGS sequence"/>
</dbReference>
<evidence type="ECO:0000256" key="3">
    <source>
        <dbReference type="ARBA" id="ARBA00044493"/>
    </source>
</evidence>
<dbReference type="Pfam" id="PF13812">
    <property type="entry name" value="PPR_3"/>
    <property type="match status" value="1"/>
</dbReference>
<dbReference type="InterPro" id="IPR011990">
    <property type="entry name" value="TPR-like_helical_dom_sf"/>
</dbReference>